<dbReference type="InParanoid" id="A0A0D0B4K7"/>
<dbReference type="HOGENOM" id="CLU_2795650_0_0_1"/>
<organism evidence="1 2">
    <name type="scientific">Suillus luteus UH-Slu-Lm8-n1</name>
    <dbReference type="NCBI Taxonomy" id="930992"/>
    <lineage>
        <taxon>Eukaryota</taxon>
        <taxon>Fungi</taxon>
        <taxon>Dikarya</taxon>
        <taxon>Basidiomycota</taxon>
        <taxon>Agaricomycotina</taxon>
        <taxon>Agaricomycetes</taxon>
        <taxon>Agaricomycetidae</taxon>
        <taxon>Boletales</taxon>
        <taxon>Suillineae</taxon>
        <taxon>Suillaceae</taxon>
        <taxon>Suillus</taxon>
    </lineage>
</organism>
<dbReference type="AlphaFoldDB" id="A0A0D0B4K7"/>
<proteinExistence type="predicted"/>
<keyword evidence="2" id="KW-1185">Reference proteome</keyword>
<evidence type="ECO:0000313" key="2">
    <source>
        <dbReference type="Proteomes" id="UP000054485"/>
    </source>
</evidence>
<evidence type="ECO:0000313" key="1">
    <source>
        <dbReference type="EMBL" id="KIK48981.1"/>
    </source>
</evidence>
<gene>
    <name evidence="1" type="ORF">CY34DRAFT_70746</name>
</gene>
<reference evidence="2" key="2">
    <citation type="submission" date="2015-01" db="EMBL/GenBank/DDBJ databases">
        <title>Evolutionary Origins and Diversification of the Mycorrhizal Mutualists.</title>
        <authorList>
            <consortium name="DOE Joint Genome Institute"/>
            <consortium name="Mycorrhizal Genomics Consortium"/>
            <person name="Kohler A."/>
            <person name="Kuo A."/>
            <person name="Nagy L.G."/>
            <person name="Floudas D."/>
            <person name="Copeland A."/>
            <person name="Barry K.W."/>
            <person name="Cichocki N."/>
            <person name="Veneault-Fourrey C."/>
            <person name="LaButti K."/>
            <person name="Lindquist E.A."/>
            <person name="Lipzen A."/>
            <person name="Lundell T."/>
            <person name="Morin E."/>
            <person name="Murat C."/>
            <person name="Riley R."/>
            <person name="Ohm R."/>
            <person name="Sun H."/>
            <person name="Tunlid A."/>
            <person name="Henrissat B."/>
            <person name="Grigoriev I.V."/>
            <person name="Hibbett D.S."/>
            <person name="Martin F."/>
        </authorList>
    </citation>
    <scope>NUCLEOTIDE SEQUENCE [LARGE SCALE GENOMIC DNA]</scope>
    <source>
        <strain evidence="2">UH-Slu-Lm8-n1</strain>
    </source>
</reference>
<dbReference type="Proteomes" id="UP000054485">
    <property type="component" value="Unassembled WGS sequence"/>
</dbReference>
<dbReference type="OrthoDB" id="2666604at2759"/>
<name>A0A0D0B4K7_9AGAM</name>
<protein>
    <submittedName>
        <fullName evidence="1">Uncharacterized protein</fullName>
    </submittedName>
</protein>
<reference evidence="1 2" key="1">
    <citation type="submission" date="2014-04" db="EMBL/GenBank/DDBJ databases">
        <authorList>
            <consortium name="DOE Joint Genome Institute"/>
            <person name="Kuo A."/>
            <person name="Ruytinx J."/>
            <person name="Rineau F."/>
            <person name="Colpaert J."/>
            <person name="Kohler A."/>
            <person name="Nagy L.G."/>
            <person name="Floudas D."/>
            <person name="Copeland A."/>
            <person name="Barry K.W."/>
            <person name="Cichocki N."/>
            <person name="Veneault-Fourrey C."/>
            <person name="LaButti K."/>
            <person name="Lindquist E.A."/>
            <person name="Lipzen A."/>
            <person name="Lundell T."/>
            <person name="Morin E."/>
            <person name="Murat C."/>
            <person name="Sun H."/>
            <person name="Tunlid A."/>
            <person name="Henrissat B."/>
            <person name="Grigoriev I.V."/>
            <person name="Hibbett D.S."/>
            <person name="Martin F."/>
            <person name="Nordberg H.P."/>
            <person name="Cantor M.N."/>
            <person name="Hua S.X."/>
        </authorList>
    </citation>
    <scope>NUCLEOTIDE SEQUENCE [LARGE SCALE GENOMIC DNA]</scope>
    <source>
        <strain evidence="1 2">UH-Slu-Lm8-n1</strain>
    </source>
</reference>
<accession>A0A0D0B4K7</accession>
<sequence length="68" mass="7841">MRTRQILIDRRSPVHTNSLRKLTEAQLVKKASLAIELMEKENIQLPIEIMFISARRLPHGGILYEADS</sequence>
<dbReference type="EMBL" id="KN835134">
    <property type="protein sequence ID" value="KIK48981.1"/>
    <property type="molecule type" value="Genomic_DNA"/>
</dbReference>